<dbReference type="EMBL" id="CP035232">
    <property type="protein sequence ID" value="QAT66245.1"/>
    <property type="molecule type" value="Genomic_DNA"/>
</dbReference>
<sequence>MKWKNRKQRTGTHGSLFFSWSEKRHPFFRKTVYKQEFDGYTYKVNKKQRRLMNMKNAMTTYTRLCEYHDSFNLWEKLCSSLTDAFSAH</sequence>
<accession>A0AAJ3Z2A2</accession>
<name>A0AAJ3Z2A2_9BACI</name>
<dbReference type="Proteomes" id="UP000288675">
    <property type="component" value="Chromosome"/>
</dbReference>
<reference evidence="1 2" key="1">
    <citation type="submission" date="2019-01" db="EMBL/GenBank/DDBJ databases">
        <title>Genome sequence of Bacillus glycinifermentans SRCM103574.</title>
        <authorList>
            <person name="Kong H.-J."/>
            <person name="Jeong S.-Y."/>
            <person name="Jeong D.-Y."/>
        </authorList>
    </citation>
    <scope>NUCLEOTIDE SEQUENCE [LARGE SCALE GENOMIC DNA]</scope>
    <source>
        <strain evidence="1 2">SRCM103574</strain>
    </source>
</reference>
<evidence type="ECO:0000313" key="2">
    <source>
        <dbReference type="Proteomes" id="UP000288675"/>
    </source>
</evidence>
<dbReference type="AlphaFoldDB" id="A0AAJ3Z2A2"/>
<gene>
    <name evidence="1" type="ORF">EQZ20_15955</name>
</gene>
<protein>
    <submittedName>
        <fullName evidence="1">Uncharacterized protein</fullName>
    </submittedName>
</protein>
<proteinExistence type="predicted"/>
<organism evidence="1 2">
    <name type="scientific">Bacillus glycinifermentans</name>
    <dbReference type="NCBI Taxonomy" id="1664069"/>
    <lineage>
        <taxon>Bacteria</taxon>
        <taxon>Bacillati</taxon>
        <taxon>Bacillota</taxon>
        <taxon>Bacilli</taxon>
        <taxon>Bacillales</taxon>
        <taxon>Bacillaceae</taxon>
        <taxon>Bacillus</taxon>
    </lineage>
</organism>
<evidence type="ECO:0000313" key="1">
    <source>
        <dbReference type="EMBL" id="QAT66245.1"/>
    </source>
</evidence>